<dbReference type="RefSeq" id="WP_013481157.1">
    <property type="nucleotide sequence ID" value="NC_014819.1"/>
</dbReference>
<dbReference type="HOGENOM" id="CLU_1076240_0_0_5"/>
<keyword evidence="1" id="KW-0812">Transmembrane</keyword>
<dbReference type="KEGG" id="aex:Astex_3727"/>
<protein>
    <submittedName>
        <fullName evidence="2">Uncharacterized protein</fullName>
    </submittedName>
</protein>
<feature type="transmembrane region" description="Helical" evidence="1">
    <location>
        <begin position="111"/>
        <end position="132"/>
    </location>
</feature>
<dbReference type="EMBL" id="CP002398">
    <property type="protein sequence ID" value="ADU15344.1"/>
    <property type="molecule type" value="Genomic_DNA"/>
</dbReference>
<name>E8RVS2_ASTEC</name>
<reference evidence="3" key="1">
    <citation type="submission" date="2010-12" db="EMBL/GenBank/DDBJ databases">
        <title>Complete sequence of plasmid 2 of Asticcacaulis excentricus CB 48.</title>
        <authorList>
            <consortium name="US DOE Joint Genome Institute"/>
            <person name="Lucas S."/>
            <person name="Copeland A."/>
            <person name="Lapidus A."/>
            <person name="Cheng J.-F."/>
            <person name="Bruce D."/>
            <person name="Goodwin L."/>
            <person name="Pitluck S."/>
            <person name="Teshima H."/>
            <person name="Davenport K."/>
            <person name="Detter J.C."/>
            <person name="Han C."/>
            <person name="Tapia R."/>
            <person name="Land M."/>
            <person name="Hauser L."/>
            <person name="Jeffries C."/>
            <person name="Kyrpides N."/>
            <person name="Ivanova N."/>
            <person name="Ovchinnikova G."/>
            <person name="Brun Y.V."/>
            <person name="Woyke T."/>
        </authorList>
    </citation>
    <scope>NUCLEOTIDE SEQUENCE [LARGE SCALE GENOMIC DNA]</scope>
    <source>
        <strain evidence="3">ATCC 15261 / DSM 4724 / KCTC 12464 / NCIMB 9791 / VKM B-1370 / CB 48</strain>
        <plasmid evidence="3">pASTEX02</plasmid>
    </source>
</reference>
<dbReference type="AlphaFoldDB" id="E8RVS2"/>
<proteinExistence type="predicted"/>
<dbReference type="OrthoDB" id="7188590at2"/>
<keyword evidence="3" id="KW-1185">Reference proteome</keyword>
<keyword evidence="1" id="KW-1133">Transmembrane helix</keyword>
<keyword evidence="1" id="KW-0472">Membrane</keyword>
<organism evidence="2 3">
    <name type="scientific">Asticcacaulis excentricus (strain ATCC 15261 / DSM 4724 / KCTC 12464 / NCIMB 9791 / VKM B-1370 / CB 48)</name>
    <dbReference type="NCBI Taxonomy" id="573065"/>
    <lineage>
        <taxon>Bacteria</taxon>
        <taxon>Pseudomonadati</taxon>
        <taxon>Pseudomonadota</taxon>
        <taxon>Alphaproteobacteria</taxon>
        <taxon>Caulobacterales</taxon>
        <taxon>Caulobacteraceae</taxon>
        <taxon>Asticcacaulis</taxon>
    </lineage>
</organism>
<accession>E8RVS2</accession>
<sequence>MNALNAQPGEIKPFTRVITTPPAFPWDQEKAAQLDARHTSPMAGMSGGGLTIVVKRLKPWRPRESGRFAAVYLKGSVPPQGLSFTVDVQGQPVKVEIASKTAQAAQLRQRVWLLGAIVVVILSLVLQIGLVLKRRAEVEDRLAQLQPQIERMTKLNAGLVKTRQNAQALSELDLQGRDVQGAVNALRTVTISRDPSARIEAFHWDRGDWALEVRGETVPLKAGSVDLQKAPKPVRRGVSLWVYSQPRATTPASTERVP</sequence>
<keyword evidence="2" id="KW-0614">Plasmid</keyword>
<evidence type="ECO:0000313" key="2">
    <source>
        <dbReference type="EMBL" id="ADU15344.1"/>
    </source>
</evidence>
<geneLocation type="plasmid" evidence="2 3">
    <name>pASTEX02</name>
</geneLocation>
<gene>
    <name evidence="2" type="ordered locus">Astex_3727</name>
</gene>
<evidence type="ECO:0000313" key="3">
    <source>
        <dbReference type="Proteomes" id="UP000001492"/>
    </source>
</evidence>
<dbReference type="Proteomes" id="UP000001492">
    <property type="component" value="Plasmid pASTEX02"/>
</dbReference>
<evidence type="ECO:0000256" key="1">
    <source>
        <dbReference type="SAM" id="Phobius"/>
    </source>
</evidence>